<protein>
    <submittedName>
        <fullName evidence="2">Listeria/Bacterioides repeat-containing protein</fullName>
    </submittedName>
</protein>
<dbReference type="STRING" id="1120996.SAMN02746066_01248"/>
<dbReference type="Proteomes" id="UP000184038">
    <property type="component" value="Unassembled WGS sequence"/>
</dbReference>
<dbReference type="InterPro" id="IPR042229">
    <property type="entry name" value="Listeria/Bacterioides_rpt_sf"/>
</dbReference>
<reference evidence="2 3" key="1">
    <citation type="submission" date="2016-11" db="EMBL/GenBank/DDBJ databases">
        <authorList>
            <person name="Jaros S."/>
            <person name="Januszkiewicz K."/>
            <person name="Wedrychowicz H."/>
        </authorList>
    </citation>
    <scope>NUCLEOTIDE SEQUENCE [LARGE SCALE GENOMIC DNA]</scope>
    <source>
        <strain evidence="2 3">DSM 15930</strain>
    </source>
</reference>
<dbReference type="EMBL" id="FRCP01000007">
    <property type="protein sequence ID" value="SHM22546.1"/>
    <property type="molecule type" value="Genomic_DNA"/>
</dbReference>
<dbReference type="NCBIfam" id="TIGR02543">
    <property type="entry name" value="List_Bact_rpt"/>
    <property type="match status" value="6"/>
</dbReference>
<dbReference type="Gene3D" id="2.60.40.10">
    <property type="entry name" value="Immunoglobulins"/>
    <property type="match status" value="1"/>
</dbReference>
<proteinExistence type="predicted"/>
<keyword evidence="3" id="KW-1185">Reference proteome</keyword>
<dbReference type="Pfam" id="PF09479">
    <property type="entry name" value="Flg_new"/>
    <property type="match status" value="13"/>
</dbReference>
<gene>
    <name evidence="2" type="ORF">SAMN02746066_01248</name>
</gene>
<dbReference type="OrthoDB" id="1999899at2"/>
<evidence type="ECO:0000313" key="3">
    <source>
        <dbReference type="Proteomes" id="UP000184038"/>
    </source>
</evidence>
<dbReference type="RefSeq" id="WP_073284671.1">
    <property type="nucleotide sequence ID" value="NZ_FRCP01000007.1"/>
</dbReference>
<name>A0A1M7H2I8_9FIRM</name>
<accession>A0A1M7H2I8</accession>
<sequence>MKVRKKIVTLVVIICLLLQLVGSGFTTVQAKSSNKLVVSGKIKVEIKDFTSGSTLNKRQNLKNYPATLYYEDSNGLTKHTDIVTDELGSYKATLSSQSAIKKVWLKVKAENEACVVYSKFKKWTGHTKYEYKNKTVTVDSDKQSNLTMNYTIKGKNAGAINIASVINDARAYMKKASGLVAPQVPVYWSYGKGEGSYQFELLDLEFIALSGADQDEFDSSVICHEYGHWMFNTLRNGCFRGGDHSSKKNVDRRLAYSEGLATYFGQMALNSDIYYDGNEHGNDNSYSIENVNIKDKDIKGLLNERYVAAALWDITDGYYDYEIWDKMKERAEYVFWGNRDVIMAADLVTDIKNPTEVFNAFDADLKDFYTQYIKKHINKNSDEAYDFWKIFKENRMQFDDENPAIKLTISNNELSIKLYDNVKVSRAEIYINGKKVSTINDPSDNISYLIPTNKLSSGPNQITVKAYDYAGNDKSQFKLKRHNIYTDSPDRATVGTCYQPYAIAYCNYFFDGENIATIFSKNNAKDANDDNSVIEELADLYGLVYEENIHGSLLSEEISETRQINVSKGKDFSLLIDDTLGNCEVLLTDPNGIVYSNNVTLDEDTGDEVMDEIVDNTTADISLQNVVNLGSRGLIAFYPTAGTWTYTIRNKGLDGDYSAGIYTKLSAPVIENEENLAMIQDGTTISISGCVAIDNSSQIDSENPVITASGSAITVATGSAISVDTDERFYTLTAKVHLELMDDSGEILVDDAIVDGINENGDFTYTFNDLEDGHYYLEVYSLASDGTSSWTRTSEIVVNSKEPDIQLDDDYEYYIYSQEALLSGVINNADTIDITVNGQAVPYVGESKRDDAFAFGCNIKLNDGDNVVIISVKSETGKIVTKELVLHSIAEEEYYKEKHQPEIETVTFNGKDDTTINGNSIIEVYLTDKNISDYKVYAVCNDQTYEFNPTDDHFRLDFIPTDYDNEKYEFTICVISKWQFYDEKEYEIQVVGNKEKLHIKNEPEDICLYVNETAILDLKEIFGDYSYKVETNYGTVKDKIWSFTSDEEGIFEVRLRAFNEDGEKEVVFAVMFERSKEHEIEFRTNGGELDQTEYYVIEGDEYGELPIPTKNGYDFIGWFDREVGGEQILDSTIVNEGISYILFAHWKGKSVTINFNPNGGSVEVGSKLVTYKEEYGNLPIPIKANSEFIGWYSGANGGVRISPNSIVSKTETQTLYAQWLENNFQVSFDSNGGILEEQILFVKKGEKYGTLPTPVREGYTFRGWYTAKTNGALIQSTTIVTATSNHVLYALWNPNWYEVKFKCTGGQIEIKNKYYTETYGNYYYDNLYGTLPTPWKYGNEFTGWYTQEEGGNLITASSVVKITDKQTLYAHWKPLEFVAFFNANGGSVDIASKKVTYMSEYGELPVPVRENYIFVGWSTSTLISDLINADSQVKSAYGLTLIAIWKGKSFEVNFDANGGETIVTNKNVYFGEEYGELPVPARKGYRFCWWSYTKTGASNISSNTKVSIANNHTLYACWAGETYKTVFNSNGGKIKVDNYEYDEYPNYYIYYQKYQRLYTPTRPGYEFVGWYTAKEEGELVTVDSIMTVAGEQRLYAHWREATFKVIFYPEGGVVLPANKDVTYKDKYGDLPVATREGYSFIEWRTLRAPAGEVINADSKVVATSNHNIYAQWKANTYTVSFDTEGGDLLNYSKEVEFASAYGELPIPIKTGYVFAGWVNREPGTGYAIKTTIMKTAKNHTLYAMWNPQIYTRTFDCTGGTYGNQSQYNTTYYFGREYGTLIVPTKLGHEFVGWFTQEQGGKQITKTSIVDVAEHQILYAHWKPASYTIYFNTNGGNDSVHNTTKIVTYKEYYGVLPIPTRDRYEFVGWFTQTSGGTEITSMTQVEIAGAHTLYARWKGKTYNVNFYANGGSCSVSKKSVVYYEKYGDLPVPTKIGYNFSGWYTDISSGYVVTKDTIVTTSQDQTLYARWTPVYYTVTFVTYGGTVPYNSISVILGEKYGPLPTPKREGYTFLYWYRVNGSTSTIEIVDEYSIVPRDNEDYRYLYARWY</sequence>
<organism evidence="2 3">
    <name type="scientific">Anaerosporobacter mobilis DSM 15930</name>
    <dbReference type="NCBI Taxonomy" id="1120996"/>
    <lineage>
        <taxon>Bacteria</taxon>
        <taxon>Bacillati</taxon>
        <taxon>Bacillota</taxon>
        <taxon>Clostridia</taxon>
        <taxon>Lachnospirales</taxon>
        <taxon>Lachnospiraceae</taxon>
        <taxon>Anaerosporobacter</taxon>
    </lineage>
</organism>
<dbReference type="InterPro" id="IPR013783">
    <property type="entry name" value="Ig-like_fold"/>
</dbReference>
<dbReference type="GO" id="GO:0030313">
    <property type="term" value="C:cell envelope"/>
    <property type="evidence" value="ECO:0007669"/>
    <property type="project" value="UniProtKB-SubCell"/>
</dbReference>
<comment type="subcellular location">
    <subcellularLocation>
        <location evidence="1">Cell envelope</location>
    </subcellularLocation>
</comment>
<evidence type="ECO:0000256" key="1">
    <source>
        <dbReference type="ARBA" id="ARBA00004196"/>
    </source>
</evidence>
<evidence type="ECO:0000313" key="2">
    <source>
        <dbReference type="EMBL" id="SHM22546.1"/>
    </source>
</evidence>
<dbReference type="InterPro" id="IPR013378">
    <property type="entry name" value="InlB-like_B-rpt"/>
</dbReference>
<dbReference type="Gene3D" id="2.60.40.4270">
    <property type="entry name" value="Listeria-Bacteroides repeat domain"/>
    <property type="match status" value="13"/>
</dbReference>